<evidence type="ECO:0000256" key="3">
    <source>
        <dbReference type="ARBA" id="ARBA00022692"/>
    </source>
</evidence>
<name>A0A7X7LVC7_9RHOO</name>
<evidence type="ECO:0000313" key="8">
    <source>
        <dbReference type="Proteomes" id="UP000536534"/>
    </source>
</evidence>
<sequence length="100" mass="10914">MQKQTTPDHGPQTHGTPRRATFQWIALILATLATWLVGQTGATGTAIVGLLAVISIWKGSVIILDFMALRHGPLLWRALILGWMALVWAVIGIAYWKALA</sequence>
<evidence type="ECO:0000256" key="2">
    <source>
        <dbReference type="ARBA" id="ARBA00022475"/>
    </source>
</evidence>
<comment type="caution">
    <text evidence="7">The sequence shown here is derived from an EMBL/GenBank/DDBJ whole genome shotgun (WGS) entry which is preliminary data.</text>
</comment>
<keyword evidence="3 6" id="KW-0812">Transmembrane</keyword>
<dbReference type="AlphaFoldDB" id="A0A7X7LVC7"/>
<dbReference type="Pfam" id="PF03626">
    <property type="entry name" value="COX4_pro"/>
    <property type="match status" value="1"/>
</dbReference>
<feature type="transmembrane region" description="Helical" evidence="6">
    <location>
        <begin position="21"/>
        <end position="38"/>
    </location>
</feature>
<dbReference type="GO" id="GO:0005886">
    <property type="term" value="C:plasma membrane"/>
    <property type="evidence" value="ECO:0007669"/>
    <property type="project" value="UniProtKB-SubCell"/>
</dbReference>
<accession>A0A7X7LVC7</accession>
<gene>
    <name evidence="7" type="ORF">GX576_06725</name>
</gene>
<dbReference type="Proteomes" id="UP000536534">
    <property type="component" value="Unassembled WGS sequence"/>
</dbReference>
<dbReference type="RefSeq" id="WP_068807774.1">
    <property type="nucleotide sequence ID" value="NZ_MBFM01000003.1"/>
</dbReference>
<keyword evidence="4 6" id="KW-1133">Transmembrane helix</keyword>
<reference evidence="7 8" key="1">
    <citation type="journal article" date="2020" name="Biotechnol. Biofuels">
        <title>New insights from the biogas microbiome by comprehensive genome-resolved metagenomics of nearly 1600 species originating from multiple anaerobic digesters.</title>
        <authorList>
            <person name="Campanaro S."/>
            <person name="Treu L."/>
            <person name="Rodriguez-R L.M."/>
            <person name="Kovalovszki A."/>
            <person name="Ziels R.M."/>
            <person name="Maus I."/>
            <person name="Zhu X."/>
            <person name="Kougias P.G."/>
            <person name="Basile A."/>
            <person name="Luo G."/>
            <person name="Schluter A."/>
            <person name="Konstantinidis K.T."/>
            <person name="Angelidaki I."/>
        </authorList>
    </citation>
    <scope>NUCLEOTIDE SEQUENCE [LARGE SCALE GENOMIC DNA]</scope>
    <source>
        <strain evidence="7">AS06rmzACSIP_256</strain>
    </source>
</reference>
<protein>
    <submittedName>
        <fullName evidence="7">Cytochrome C oxidase subunit IV family protein</fullName>
    </submittedName>
</protein>
<feature type="transmembrane region" description="Helical" evidence="6">
    <location>
        <begin position="74"/>
        <end position="96"/>
    </location>
</feature>
<dbReference type="OrthoDB" id="9181004at2"/>
<organism evidence="7 8">
    <name type="scientific">Thauera phenolivorans</name>
    <dbReference type="NCBI Taxonomy" id="1792543"/>
    <lineage>
        <taxon>Bacteria</taxon>
        <taxon>Pseudomonadati</taxon>
        <taxon>Pseudomonadota</taxon>
        <taxon>Betaproteobacteria</taxon>
        <taxon>Rhodocyclales</taxon>
        <taxon>Zoogloeaceae</taxon>
        <taxon>Thauera</taxon>
    </lineage>
</organism>
<evidence type="ECO:0000256" key="1">
    <source>
        <dbReference type="ARBA" id="ARBA00004651"/>
    </source>
</evidence>
<evidence type="ECO:0000256" key="5">
    <source>
        <dbReference type="ARBA" id="ARBA00023136"/>
    </source>
</evidence>
<feature type="transmembrane region" description="Helical" evidence="6">
    <location>
        <begin position="44"/>
        <end position="67"/>
    </location>
</feature>
<dbReference type="InterPro" id="IPR005171">
    <property type="entry name" value="Cyt_c_oxidase_su4_prok"/>
</dbReference>
<evidence type="ECO:0000313" key="7">
    <source>
        <dbReference type="EMBL" id="NLF54077.1"/>
    </source>
</evidence>
<keyword evidence="2" id="KW-1003">Cell membrane</keyword>
<keyword evidence="5 6" id="KW-0472">Membrane</keyword>
<evidence type="ECO:0000256" key="4">
    <source>
        <dbReference type="ARBA" id="ARBA00022989"/>
    </source>
</evidence>
<proteinExistence type="predicted"/>
<dbReference type="EMBL" id="JAAYYV010000179">
    <property type="protein sequence ID" value="NLF54077.1"/>
    <property type="molecule type" value="Genomic_DNA"/>
</dbReference>
<comment type="subcellular location">
    <subcellularLocation>
        <location evidence="1">Cell membrane</location>
        <topology evidence="1">Multi-pass membrane protein</topology>
    </subcellularLocation>
</comment>
<evidence type="ECO:0000256" key="6">
    <source>
        <dbReference type="SAM" id="Phobius"/>
    </source>
</evidence>